<comment type="caution">
    <text evidence="2">The sequence shown here is derived from an EMBL/GenBank/DDBJ whole genome shotgun (WGS) entry which is preliminary data.</text>
</comment>
<feature type="domain" description="GerMN" evidence="1">
    <location>
        <begin position="82"/>
        <end position="168"/>
    </location>
</feature>
<dbReference type="Pfam" id="PF10646">
    <property type="entry name" value="Germane"/>
    <property type="match status" value="1"/>
</dbReference>
<organism evidence="2 3">
    <name type="scientific">Sporichthya brevicatena</name>
    <dbReference type="NCBI Taxonomy" id="171442"/>
    <lineage>
        <taxon>Bacteria</taxon>
        <taxon>Bacillati</taxon>
        <taxon>Actinomycetota</taxon>
        <taxon>Actinomycetes</taxon>
        <taxon>Sporichthyales</taxon>
        <taxon>Sporichthyaceae</taxon>
        <taxon>Sporichthya</taxon>
    </lineage>
</organism>
<sequence>MRGWAAAVASVLMLTGCGLGPSGGVKDIDPLSLPPRLLADAPPTAVPSRDPDSSGAAVYFLRDTTLRPAVRTLTARTGVPALQELLNSLAAGPDGTDRQRGVSTALPPTTRLTVTGLEGDLATVDLSFGQVPPDQTTAIAQIVLTATSLPEVNRLLLTIEGAPLQAPLANGAQTDRPLTRSDYVRMLRPS</sequence>
<dbReference type="Proteomes" id="UP001500957">
    <property type="component" value="Unassembled WGS sequence"/>
</dbReference>
<dbReference type="InterPro" id="IPR019606">
    <property type="entry name" value="GerMN"/>
</dbReference>
<evidence type="ECO:0000313" key="3">
    <source>
        <dbReference type="Proteomes" id="UP001500957"/>
    </source>
</evidence>
<accession>A0ABP3SF79</accession>
<gene>
    <name evidence="2" type="ORF">GCM10009547_43370</name>
</gene>
<name>A0ABP3SF79_9ACTN</name>
<dbReference type="SMART" id="SM00909">
    <property type="entry name" value="Germane"/>
    <property type="match status" value="1"/>
</dbReference>
<evidence type="ECO:0000313" key="2">
    <source>
        <dbReference type="EMBL" id="GAA0634624.1"/>
    </source>
</evidence>
<protein>
    <recommendedName>
        <fullName evidence="1">GerMN domain-containing protein</fullName>
    </recommendedName>
</protein>
<keyword evidence="3" id="KW-1185">Reference proteome</keyword>
<proteinExistence type="predicted"/>
<reference evidence="3" key="1">
    <citation type="journal article" date="2019" name="Int. J. Syst. Evol. Microbiol.">
        <title>The Global Catalogue of Microorganisms (GCM) 10K type strain sequencing project: providing services to taxonomists for standard genome sequencing and annotation.</title>
        <authorList>
            <consortium name="The Broad Institute Genomics Platform"/>
            <consortium name="The Broad Institute Genome Sequencing Center for Infectious Disease"/>
            <person name="Wu L."/>
            <person name="Ma J."/>
        </authorList>
    </citation>
    <scope>NUCLEOTIDE SEQUENCE [LARGE SCALE GENOMIC DNA]</scope>
    <source>
        <strain evidence="3">JCM 10671</strain>
    </source>
</reference>
<evidence type="ECO:0000259" key="1">
    <source>
        <dbReference type="SMART" id="SM00909"/>
    </source>
</evidence>
<dbReference type="EMBL" id="BAAAHE010000047">
    <property type="protein sequence ID" value="GAA0634624.1"/>
    <property type="molecule type" value="Genomic_DNA"/>
</dbReference>
<dbReference type="PROSITE" id="PS51257">
    <property type="entry name" value="PROKAR_LIPOPROTEIN"/>
    <property type="match status" value="1"/>
</dbReference>
<dbReference type="RefSeq" id="WP_344608726.1">
    <property type="nucleotide sequence ID" value="NZ_BAAAHE010000047.1"/>
</dbReference>